<organism evidence="2 3">
    <name type="scientific">Xylona heveae (strain CBS 132557 / TC161)</name>
    <dbReference type="NCBI Taxonomy" id="1328760"/>
    <lineage>
        <taxon>Eukaryota</taxon>
        <taxon>Fungi</taxon>
        <taxon>Dikarya</taxon>
        <taxon>Ascomycota</taxon>
        <taxon>Pezizomycotina</taxon>
        <taxon>Xylonomycetes</taxon>
        <taxon>Xylonales</taxon>
        <taxon>Xylonaceae</taxon>
        <taxon>Xylona</taxon>
    </lineage>
</organism>
<evidence type="ECO:0008006" key="4">
    <source>
        <dbReference type="Google" id="ProtNLM"/>
    </source>
</evidence>
<dbReference type="PANTHER" id="PTHR28139:SF1">
    <property type="entry name" value="UPF0768 PROTEIN YBL029C-A"/>
    <property type="match status" value="1"/>
</dbReference>
<proteinExistence type="predicted"/>
<dbReference type="AlphaFoldDB" id="A0A165GFC6"/>
<evidence type="ECO:0000313" key="3">
    <source>
        <dbReference type="Proteomes" id="UP000076632"/>
    </source>
</evidence>
<dbReference type="OrthoDB" id="5545479at2759"/>
<accession>A0A165GFC6</accession>
<protein>
    <recommendedName>
        <fullName evidence="4">Zinc-ribbon 15 domain-containing protein</fullName>
    </recommendedName>
</protein>
<dbReference type="Proteomes" id="UP000076632">
    <property type="component" value="Unassembled WGS sequence"/>
</dbReference>
<evidence type="ECO:0000256" key="1">
    <source>
        <dbReference type="SAM" id="MobiDB-lite"/>
    </source>
</evidence>
<dbReference type="PANTHER" id="PTHR28139">
    <property type="entry name" value="UPF0768 PROTEIN YBL029C-A"/>
    <property type="match status" value="1"/>
</dbReference>
<feature type="compositionally biased region" description="Pro residues" evidence="1">
    <location>
        <begin position="94"/>
        <end position="105"/>
    </location>
</feature>
<dbReference type="OMA" id="QNCGNFS"/>
<gene>
    <name evidence="2" type="ORF">L228DRAFT_261335</name>
</gene>
<sequence length="105" mass="12495">MFFCITFGTQEFKSPLKGYEHITTRCLNCNNWRAYCIKDWEWITICFIPILPLSFHPYKEVECQICHFRQDLRDRPDIEAQRQQGPGQIQMTPQAPPAPNMPQYK</sequence>
<reference evidence="2 3" key="1">
    <citation type="journal article" date="2016" name="Fungal Biol.">
        <title>The genome of Xylona heveae provides a window into fungal endophytism.</title>
        <authorList>
            <person name="Gazis R."/>
            <person name="Kuo A."/>
            <person name="Riley R."/>
            <person name="LaButti K."/>
            <person name="Lipzen A."/>
            <person name="Lin J."/>
            <person name="Amirebrahimi M."/>
            <person name="Hesse C.N."/>
            <person name="Spatafora J.W."/>
            <person name="Henrissat B."/>
            <person name="Hainaut M."/>
            <person name="Grigoriev I.V."/>
            <person name="Hibbett D.S."/>
        </authorList>
    </citation>
    <scope>NUCLEOTIDE SEQUENCE [LARGE SCALE GENOMIC DNA]</scope>
    <source>
        <strain evidence="2 3">TC161</strain>
    </source>
</reference>
<dbReference type="STRING" id="1328760.A0A165GFC6"/>
<dbReference type="RefSeq" id="XP_018187671.1">
    <property type="nucleotide sequence ID" value="XM_018334322.1"/>
</dbReference>
<dbReference type="EMBL" id="KV407459">
    <property type="protein sequence ID" value="KZF22116.1"/>
    <property type="molecule type" value="Genomic_DNA"/>
</dbReference>
<keyword evidence="3" id="KW-1185">Reference proteome</keyword>
<name>A0A165GFC6_XYLHT</name>
<dbReference type="GeneID" id="28899459"/>
<dbReference type="InParanoid" id="A0A165GFC6"/>
<feature type="compositionally biased region" description="Polar residues" evidence="1">
    <location>
        <begin position="81"/>
        <end position="93"/>
    </location>
</feature>
<dbReference type="FunCoup" id="A0A165GFC6">
    <property type="interactions" value="40"/>
</dbReference>
<feature type="region of interest" description="Disordered" evidence="1">
    <location>
        <begin position="77"/>
        <end position="105"/>
    </location>
</feature>
<evidence type="ECO:0000313" key="2">
    <source>
        <dbReference type="EMBL" id="KZF22116.1"/>
    </source>
</evidence>